<accession>A0A1Q9F1Q5</accession>
<gene>
    <name evidence="1" type="ORF">AK812_SmicGene2380</name>
</gene>
<name>A0A1Q9F1Q5_SYMMI</name>
<sequence length="401" mass="43600">MKAAQRFREGAEELSGVAVRSGRLQLATFSSQQFSVARLGSSVVVVTVLCVKFDKSGQNGDVCEATQLQADCEAAEAIWHRATATNPSVSTPLLHFLRALNITQPPRLFPQSLYRERGSSSCVHFAFEAANHDMSNVCYNPHTLSQRRDWRTAAQATMDVQTAETRLLPRVPLVARLSFGMKGSALDSPHRTTPGKVALHLGSALEGIIQDCSNLPLCQKSRRYEEGHGFFFVLVRRKAQHSQPRKDGNILPLETKNLRLLPLIARTCALLRFTRLLPWVGPSQGEQLPDALVNCSASQLLAEAARACASVKDLLDTMMTKLRLSEETILKLCASSISSNLVERIVSGFQEPPSPGSLANCLAAQRLAFPGTGCGAFQAFHGTAMGVVANSVMPIAESSFR</sequence>
<dbReference type="AlphaFoldDB" id="A0A1Q9F1Q5"/>
<comment type="caution">
    <text evidence="1">The sequence shown here is derived from an EMBL/GenBank/DDBJ whole genome shotgun (WGS) entry which is preliminary data.</text>
</comment>
<evidence type="ECO:0000313" key="1">
    <source>
        <dbReference type="EMBL" id="OLQ13583.1"/>
    </source>
</evidence>
<dbReference type="OrthoDB" id="427005at2759"/>
<organism evidence="1 2">
    <name type="scientific">Symbiodinium microadriaticum</name>
    <name type="common">Dinoflagellate</name>
    <name type="synonym">Zooxanthella microadriatica</name>
    <dbReference type="NCBI Taxonomy" id="2951"/>
    <lineage>
        <taxon>Eukaryota</taxon>
        <taxon>Sar</taxon>
        <taxon>Alveolata</taxon>
        <taxon>Dinophyceae</taxon>
        <taxon>Suessiales</taxon>
        <taxon>Symbiodiniaceae</taxon>
        <taxon>Symbiodinium</taxon>
    </lineage>
</organism>
<reference evidence="1 2" key="1">
    <citation type="submission" date="2016-02" db="EMBL/GenBank/DDBJ databases">
        <title>Genome analysis of coral dinoflagellate symbionts highlights evolutionary adaptations to a symbiotic lifestyle.</title>
        <authorList>
            <person name="Aranda M."/>
            <person name="Li Y."/>
            <person name="Liew Y.J."/>
            <person name="Baumgarten S."/>
            <person name="Simakov O."/>
            <person name="Wilson M."/>
            <person name="Piel J."/>
            <person name="Ashoor H."/>
            <person name="Bougouffa S."/>
            <person name="Bajic V.B."/>
            <person name="Ryu T."/>
            <person name="Ravasi T."/>
            <person name="Bayer T."/>
            <person name="Micklem G."/>
            <person name="Kim H."/>
            <person name="Bhak J."/>
            <person name="Lajeunesse T.C."/>
            <person name="Voolstra C.R."/>
        </authorList>
    </citation>
    <scope>NUCLEOTIDE SEQUENCE [LARGE SCALE GENOMIC DNA]</scope>
    <source>
        <strain evidence="1 2">CCMP2467</strain>
    </source>
</reference>
<keyword evidence="2" id="KW-1185">Reference proteome</keyword>
<protein>
    <submittedName>
        <fullName evidence="1">Uncharacterized protein</fullName>
    </submittedName>
</protein>
<evidence type="ECO:0000313" key="2">
    <source>
        <dbReference type="Proteomes" id="UP000186817"/>
    </source>
</evidence>
<dbReference type="Proteomes" id="UP000186817">
    <property type="component" value="Unassembled WGS sequence"/>
</dbReference>
<proteinExistence type="predicted"/>
<dbReference type="EMBL" id="LSRX01000026">
    <property type="protein sequence ID" value="OLQ13583.1"/>
    <property type="molecule type" value="Genomic_DNA"/>
</dbReference>